<gene>
    <name evidence="1" type="ORF">FF36_01911</name>
</gene>
<dbReference type="Pfam" id="PF05930">
    <property type="entry name" value="Phage_AlpA"/>
    <property type="match status" value="1"/>
</dbReference>
<protein>
    <recommendedName>
        <fullName evidence="3">Transcriptional regulator, AlpA family</fullName>
    </recommendedName>
</protein>
<dbReference type="Gene3D" id="1.10.238.160">
    <property type="match status" value="1"/>
</dbReference>
<evidence type="ECO:0000313" key="2">
    <source>
        <dbReference type="Proteomes" id="UP000032545"/>
    </source>
</evidence>
<reference evidence="1 2" key="2">
    <citation type="journal article" date="2016" name="Genome Announc.">
        <title>Permanent Draft Genome Sequences for Two Variants of Frankia sp. Strain CpI1, the First Frankia Strain Isolated from Root Nodules of Comptonia peregrina.</title>
        <authorList>
            <person name="Oshone R."/>
            <person name="Hurst S.G.IV."/>
            <person name="Abebe-Akele F."/>
            <person name="Simpson S."/>
            <person name="Morris K."/>
            <person name="Thomas W.K."/>
            <person name="Tisa L.S."/>
        </authorList>
    </citation>
    <scope>NUCLEOTIDE SEQUENCE [LARGE SCALE GENOMIC DNA]</scope>
    <source>
        <strain evidence="2">CpI1-S</strain>
    </source>
</reference>
<dbReference type="InterPro" id="IPR010260">
    <property type="entry name" value="AlpA"/>
</dbReference>
<dbReference type="OrthoDB" id="3400183at2"/>
<proteinExistence type="predicted"/>
<dbReference type="EMBL" id="JYFN01000011">
    <property type="protein sequence ID" value="KJE23726.1"/>
    <property type="molecule type" value="Genomic_DNA"/>
</dbReference>
<accession>A0A0D8BHY3</accession>
<dbReference type="PATRIC" id="fig|1502723.3.peg.640"/>
<dbReference type="AlphaFoldDB" id="A0A0D8BHY3"/>
<sequence>MAAAEIAQALGLGSARIYQIMKSDPTFPEPIATLRVGKIWLATDIEEWMRRTGRTPTRPTADSG</sequence>
<dbReference type="Proteomes" id="UP000032545">
    <property type="component" value="Unassembled WGS sequence"/>
</dbReference>
<dbReference type="RefSeq" id="WP_044884591.1">
    <property type="nucleotide sequence ID" value="NZ_JYFN01000011.1"/>
</dbReference>
<reference evidence="2" key="1">
    <citation type="submission" date="2015-02" db="EMBL/GenBank/DDBJ databases">
        <title>Draft Genome of Frankia sp. CpI1-S.</title>
        <authorList>
            <person name="Oshone R.T."/>
            <person name="Ngom M."/>
            <person name="Ghodhbane-Gtari F."/>
            <person name="Gtari M."/>
            <person name="Morris K."/>
            <person name="Thomas K."/>
            <person name="Sen A."/>
            <person name="Tisa L.S."/>
        </authorList>
    </citation>
    <scope>NUCLEOTIDE SEQUENCE [LARGE SCALE GENOMIC DNA]</scope>
    <source>
        <strain evidence="2">CpI1-S</strain>
    </source>
</reference>
<organism evidence="1 2">
    <name type="scientific">Frankia torreyi</name>
    <dbReference type="NCBI Taxonomy" id="1856"/>
    <lineage>
        <taxon>Bacteria</taxon>
        <taxon>Bacillati</taxon>
        <taxon>Actinomycetota</taxon>
        <taxon>Actinomycetes</taxon>
        <taxon>Frankiales</taxon>
        <taxon>Frankiaceae</taxon>
        <taxon>Frankia</taxon>
    </lineage>
</organism>
<evidence type="ECO:0008006" key="3">
    <source>
        <dbReference type="Google" id="ProtNLM"/>
    </source>
</evidence>
<evidence type="ECO:0000313" key="1">
    <source>
        <dbReference type="EMBL" id="KJE23726.1"/>
    </source>
</evidence>
<keyword evidence="2" id="KW-1185">Reference proteome</keyword>
<comment type="caution">
    <text evidence="1">The sequence shown here is derived from an EMBL/GenBank/DDBJ whole genome shotgun (WGS) entry which is preliminary data.</text>
</comment>
<name>A0A0D8BHY3_9ACTN</name>